<keyword evidence="1" id="KW-1133">Transmembrane helix</keyword>
<keyword evidence="3" id="KW-0808">Transferase</keyword>
<dbReference type="Proteomes" id="UP000230161">
    <property type="component" value="Unassembled WGS sequence"/>
</dbReference>
<feature type="transmembrane region" description="Helical" evidence="1">
    <location>
        <begin position="56"/>
        <end position="74"/>
    </location>
</feature>
<sequence length="184" mass="18646">MSRRDPWRIALFSGLAVALAALAVAAVGVAPALPPLLYLAAVTPELWRVDVARHRLPNALVLPGYPVVVTGLVWQGVQDAAALPLALACTLGYPLFLLLLHAGGGMGMGDVKLGLLIGGALGLVGVGATVVGVVLAFLGGGVVAASALVLARRRRSPAARMPFGPFMLAGAWLAPALDGLVLVP</sequence>
<dbReference type="Pfam" id="PF01478">
    <property type="entry name" value="Peptidase_A24"/>
    <property type="match status" value="1"/>
</dbReference>
<keyword evidence="4" id="KW-1185">Reference proteome</keyword>
<dbReference type="GO" id="GO:0016020">
    <property type="term" value="C:membrane"/>
    <property type="evidence" value="ECO:0007669"/>
    <property type="project" value="InterPro"/>
</dbReference>
<keyword evidence="3" id="KW-0489">Methyltransferase</keyword>
<accession>A0A2M9BW82</accession>
<keyword evidence="1" id="KW-0472">Membrane</keyword>
<comment type="caution">
    <text evidence="3">The sequence shown here is derived from an EMBL/GenBank/DDBJ whole genome shotgun (WGS) entry which is preliminary data.</text>
</comment>
<protein>
    <submittedName>
        <fullName evidence="3">Leader peptidase (Prepilin peptidase)/N-methyltransferase</fullName>
    </submittedName>
</protein>
<dbReference type="EMBL" id="PGFB01000003">
    <property type="protein sequence ID" value="PJJ62218.1"/>
    <property type="molecule type" value="Genomic_DNA"/>
</dbReference>
<reference evidence="3 4" key="1">
    <citation type="submission" date="2017-11" db="EMBL/GenBank/DDBJ databases">
        <title>Genomic Encyclopedia of Archaeal and Bacterial Type Strains, Phase II (KMG-II): From Individual Species to Whole Genera.</title>
        <authorList>
            <person name="Goeker M."/>
        </authorList>
    </citation>
    <scope>NUCLEOTIDE SEQUENCE [LARGE SCALE GENOMIC DNA]</scope>
    <source>
        <strain evidence="3 4">DSM 25625</strain>
    </source>
</reference>
<evidence type="ECO:0000313" key="3">
    <source>
        <dbReference type="EMBL" id="PJJ62218.1"/>
    </source>
</evidence>
<name>A0A2M9BW82_9MICO</name>
<proteinExistence type="predicted"/>
<evidence type="ECO:0000313" key="4">
    <source>
        <dbReference type="Proteomes" id="UP000230161"/>
    </source>
</evidence>
<evidence type="ECO:0000259" key="2">
    <source>
        <dbReference type="Pfam" id="PF01478"/>
    </source>
</evidence>
<feature type="transmembrane region" description="Helical" evidence="1">
    <location>
        <begin position="81"/>
        <end position="100"/>
    </location>
</feature>
<dbReference type="GO" id="GO:0008168">
    <property type="term" value="F:methyltransferase activity"/>
    <property type="evidence" value="ECO:0007669"/>
    <property type="project" value="UniProtKB-KW"/>
</dbReference>
<dbReference type="OrthoDB" id="2087435at2"/>
<dbReference type="RefSeq" id="WP_100344805.1">
    <property type="nucleotide sequence ID" value="NZ_PGFB01000003.1"/>
</dbReference>
<feature type="transmembrane region" description="Helical" evidence="1">
    <location>
        <begin position="120"/>
        <end position="151"/>
    </location>
</feature>
<evidence type="ECO:0000256" key="1">
    <source>
        <dbReference type="SAM" id="Phobius"/>
    </source>
</evidence>
<dbReference type="Gene3D" id="1.20.120.1220">
    <property type="match status" value="1"/>
</dbReference>
<feature type="domain" description="Prepilin type IV endopeptidase peptidase" evidence="2">
    <location>
        <begin position="49"/>
        <end position="143"/>
    </location>
</feature>
<keyword evidence="1" id="KW-0812">Transmembrane</keyword>
<dbReference type="GO" id="GO:0004190">
    <property type="term" value="F:aspartic-type endopeptidase activity"/>
    <property type="evidence" value="ECO:0007669"/>
    <property type="project" value="InterPro"/>
</dbReference>
<organism evidence="3 4">
    <name type="scientific">Compostimonas suwonensis</name>
    <dbReference type="NCBI Taxonomy" id="1048394"/>
    <lineage>
        <taxon>Bacteria</taxon>
        <taxon>Bacillati</taxon>
        <taxon>Actinomycetota</taxon>
        <taxon>Actinomycetes</taxon>
        <taxon>Micrococcales</taxon>
        <taxon>Microbacteriaceae</taxon>
        <taxon>Compostimonas</taxon>
    </lineage>
</organism>
<dbReference type="AlphaFoldDB" id="A0A2M9BW82"/>
<gene>
    <name evidence="3" type="ORF">CLV54_2015</name>
</gene>
<dbReference type="InterPro" id="IPR000045">
    <property type="entry name" value="Prepilin_IV_endopep_pep"/>
</dbReference>
<dbReference type="GO" id="GO:0032259">
    <property type="term" value="P:methylation"/>
    <property type="evidence" value="ECO:0007669"/>
    <property type="project" value="UniProtKB-KW"/>
</dbReference>